<dbReference type="InterPro" id="IPR005580">
    <property type="entry name" value="DbpA/CsdA_RNA-bd_dom"/>
</dbReference>
<dbReference type="Gene3D" id="3.40.50.300">
    <property type="entry name" value="P-loop containing nucleotide triphosphate hydrolases"/>
    <property type="match status" value="2"/>
</dbReference>
<dbReference type="GO" id="GO:0005524">
    <property type="term" value="F:ATP binding"/>
    <property type="evidence" value="ECO:0007669"/>
    <property type="project" value="UniProtKB-UniRule"/>
</dbReference>
<organism evidence="15 16">
    <name type="scientific">Janibacter cremeus</name>
    <dbReference type="NCBI Taxonomy" id="1285192"/>
    <lineage>
        <taxon>Bacteria</taxon>
        <taxon>Bacillati</taxon>
        <taxon>Actinomycetota</taxon>
        <taxon>Actinomycetes</taxon>
        <taxon>Micrococcales</taxon>
        <taxon>Intrasporangiaceae</taxon>
        <taxon>Janibacter</taxon>
    </lineage>
</organism>
<keyword evidence="1 9" id="KW-0963">Cytoplasm</keyword>
<dbReference type="InterPro" id="IPR012677">
    <property type="entry name" value="Nucleotide-bd_a/b_plait_sf"/>
</dbReference>
<keyword evidence="7 9" id="KW-0346">Stress response</keyword>
<evidence type="ECO:0000313" key="16">
    <source>
        <dbReference type="Proteomes" id="UP000554054"/>
    </source>
</evidence>
<proteinExistence type="inferred from homology"/>
<feature type="short sequence motif" description="Q motif" evidence="10">
    <location>
        <begin position="14"/>
        <end position="42"/>
    </location>
</feature>
<keyword evidence="2 9" id="KW-0547">Nucleotide-binding</keyword>
<dbReference type="AlphaFoldDB" id="A0A852VUN1"/>
<gene>
    <name evidence="9" type="primary">deaD</name>
    <name evidence="9" type="synonym">csdA</name>
    <name evidence="15" type="ORF">BJY20_000653</name>
</gene>
<keyword evidence="3 9" id="KW-0378">Hydrolase</keyword>
<evidence type="ECO:0000259" key="13">
    <source>
        <dbReference type="PROSITE" id="PS51194"/>
    </source>
</evidence>
<dbReference type="GO" id="GO:0000027">
    <property type="term" value="P:ribosomal large subunit assembly"/>
    <property type="evidence" value="ECO:0007669"/>
    <property type="project" value="UniProtKB-UniRule"/>
</dbReference>
<dbReference type="SMART" id="SM00487">
    <property type="entry name" value="DEXDc"/>
    <property type="match status" value="1"/>
</dbReference>
<dbReference type="PROSITE" id="PS51194">
    <property type="entry name" value="HELICASE_CTER"/>
    <property type="match status" value="1"/>
</dbReference>
<dbReference type="Proteomes" id="UP000554054">
    <property type="component" value="Unassembled WGS sequence"/>
</dbReference>
<dbReference type="Pfam" id="PF25399">
    <property type="entry name" value="DeaD_dimer"/>
    <property type="match status" value="1"/>
</dbReference>
<evidence type="ECO:0000259" key="12">
    <source>
        <dbReference type="PROSITE" id="PS51192"/>
    </source>
</evidence>
<dbReference type="PANTHER" id="PTHR47963">
    <property type="entry name" value="DEAD-BOX ATP-DEPENDENT RNA HELICASE 47, MITOCHONDRIAL"/>
    <property type="match status" value="1"/>
</dbReference>
<evidence type="ECO:0000259" key="14">
    <source>
        <dbReference type="PROSITE" id="PS51195"/>
    </source>
</evidence>
<feature type="domain" description="Helicase ATP-binding" evidence="12">
    <location>
        <begin position="45"/>
        <end position="216"/>
    </location>
</feature>
<dbReference type="GO" id="GO:0033592">
    <property type="term" value="F:RNA strand annealing activity"/>
    <property type="evidence" value="ECO:0007669"/>
    <property type="project" value="TreeGrafter"/>
</dbReference>
<evidence type="ECO:0000256" key="5">
    <source>
        <dbReference type="ARBA" id="ARBA00022840"/>
    </source>
</evidence>
<keyword evidence="4 9" id="KW-0347">Helicase</keyword>
<dbReference type="GO" id="GO:0003724">
    <property type="term" value="F:RNA helicase activity"/>
    <property type="evidence" value="ECO:0007669"/>
    <property type="project" value="UniProtKB-UniRule"/>
</dbReference>
<protein>
    <recommendedName>
        <fullName evidence="9">ATP-dependent RNA helicase DeaD</fullName>
        <ecNumber evidence="9">3.6.4.13</ecNumber>
    </recommendedName>
    <alternativeName>
        <fullName evidence="9">Cold-shock DEAD box protein A</fullName>
    </alternativeName>
</protein>
<dbReference type="SMART" id="SM00490">
    <property type="entry name" value="HELICc"/>
    <property type="match status" value="1"/>
</dbReference>
<feature type="domain" description="Helicase C-terminal" evidence="13">
    <location>
        <begin position="240"/>
        <end position="387"/>
    </location>
</feature>
<comment type="function">
    <text evidence="9">DEAD-box RNA helicase involved in various cellular processes at low temperature, including ribosome biogenesis, mRNA degradation and translation initiation.</text>
</comment>
<dbReference type="FunFam" id="3.40.50.300:FF:000108">
    <property type="entry name" value="ATP-dependent RNA helicase RhlE"/>
    <property type="match status" value="1"/>
</dbReference>
<dbReference type="InterPro" id="IPR014014">
    <property type="entry name" value="RNA_helicase_DEAD_Q_motif"/>
</dbReference>
<dbReference type="RefSeq" id="WP_185990221.1">
    <property type="nucleotide sequence ID" value="NZ_JACCAE010000001.1"/>
</dbReference>
<feature type="domain" description="DEAD-box RNA helicase Q" evidence="14">
    <location>
        <begin position="14"/>
        <end position="42"/>
    </location>
</feature>
<dbReference type="InterPro" id="IPR011545">
    <property type="entry name" value="DEAD/DEAH_box_helicase_dom"/>
</dbReference>
<sequence>MSDDSVTSPEPDQQSFADLGLDDRVVRALKDIGYETPSPIQAATIPALLEGRHVVGLAQTGTGKTAAFALPILSRLDPKQKSPQALVLAPTRELALQVCEAFEKYASRMPGVKVLPVYGGQGYGVQLSALRRGVHVVVGTPGRIMDHLEKGTLDLSELRFLVLDEADEMLKMGFADDVETILAETPAEKHVALFSATMPSQIRRISKKYLTDALEITVERTTATAPNITQRYLIVSYPQKVDALTRILEVENFEGMIVFVRTKNETETLAEKLRARGFSATAINGDVAQAQRERTVAQLKSGKLDILVATDVAARGLDVERISHVVNYDIPTDTESYVHRIGRTGRAGRSGDAISFVTPRERHLLKAIEKATRTRLTEMPLPSVEDINANRLSRLDDRITAALATDELASFRDVVAHYVREYDVPELDVAAALAIVLQGDEPMLMDPEPVRPPRRERDERKDRGKGGKRSERGPRGASGPMATYRIAVGRRQKVEPRQIVGAIANEGGLGRADFGNIDIRADHSLVELPAKLPAGTADRLRGTRISGQLIELREDQGRGGRSDKKPHRKGRRP</sequence>
<dbReference type="InterPro" id="IPR028618">
    <property type="entry name" value="DEAD_helicase_DeaD"/>
</dbReference>
<accession>A0A852VUN1</accession>
<dbReference type="GO" id="GO:0070417">
    <property type="term" value="P:cellular response to cold"/>
    <property type="evidence" value="ECO:0007669"/>
    <property type="project" value="InterPro"/>
</dbReference>
<dbReference type="InterPro" id="IPR050547">
    <property type="entry name" value="DEAD_box_RNA_helicases"/>
</dbReference>
<keyword evidence="5 9" id="KW-0067">ATP-binding</keyword>
<dbReference type="Pfam" id="PF03880">
    <property type="entry name" value="DbpA"/>
    <property type="match status" value="1"/>
</dbReference>
<evidence type="ECO:0000256" key="1">
    <source>
        <dbReference type="ARBA" id="ARBA00022490"/>
    </source>
</evidence>
<dbReference type="GO" id="GO:0005829">
    <property type="term" value="C:cytosol"/>
    <property type="evidence" value="ECO:0007669"/>
    <property type="project" value="TreeGrafter"/>
</dbReference>
<evidence type="ECO:0000256" key="8">
    <source>
        <dbReference type="ARBA" id="ARBA00047984"/>
    </source>
</evidence>
<evidence type="ECO:0000256" key="11">
    <source>
        <dbReference type="SAM" id="MobiDB-lite"/>
    </source>
</evidence>
<dbReference type="Pfam" id="PF00270">
    <property type="entry name" value="DEAD"/>
    <property type="match status" value="1"/>
</dbReference>
<reference evidence="15 16" key="1">
    <citation type="submission" date="2020-07" db="EMBL/GenBank/DDBJ databases">
        <title>Sequencing the genomes of 1000 actinobacteria strains.</title>
        <authorList>
            <person name="Klenk H.-P."/>
        </authorList>
    </citation>
    <scope>NUCLEOTIDE SEQUENCE [LARGE SCALE GENOMIC DNA]</scope>
    <source>
        <strain evidence="15 16">DSM 26154</strain>
    </source>
</reference>
<keyword evidence="16" id="KW-1185">Reference proteome</keyword>
<dbReference type="CDD" id="cd12499">
    <property type="entry name" value="RRM_EcCsdA_like"/>
    <property type="match status" value="1"/>
</dbReference>
<dbReference type="CDD" id="cd00268">
    <property type="entry name" value="DEADc"/>
    <property type="match status" value="1"/>
</dbReference>
<evidence type="ECO:0000256" key="7">
    <source>
        <dbReference type="ARBA" id="ARBA00023016"/>
    </source>
</evidence>
<name>A0A852VUN1_9MICO</name>
<dbReference type="PANTHER" id="PTHR47963:SF8">
    <property type="entry name" value="ATP-DEPENDENT RNA HELICASE DEAD"/>
    <property type="match status" value="1"/>
</dbReference>
<evidence type="ECO:0000256" key="4">
    <source>
        <dbReference type="ARBA" id="ARBA00022806"/>
    </source>
</evidence>
<feature type="region of interest" description="Disordered" evidence="11">
    <location>
        <begin position="548"/>
        <end position="573"/>
    </location>
</feature>
<keyword evidence="6 9" id="KW-0694">RNA-binding</keyword>
<dbReference type="InterPro" id="IPR000629">
    <property type="entry name" value="RNA-helicase_DEAD-box_CS"/>
</dbReference>
<dbReference type="InterPro" id="IPR044742">
    <property type="entry name" value="DEAD/DEAH_RhlB"/>
</dbReference>
<dbReference type="GO" id="GO:0016787">
    <property type="term" value="F:hydrolase activity"/>
    <property type="evidence" value="ECO:0007669"/>
    <property type="project" value="UniProtKB-KW"/>
</dbReference>
<comment type="subcellular location">
    <subcellularLocation>
        <location evidence="9">Cytoplasm</location>
    </subcellularLocation>
</comment>
<comment type="caution">
    <text evidence="15">The sequence shown here is derived from an EMBL/GenBank/DDBJ whole genome shotgun (WGS) entry which is preliminary data.</text>
</comment>
<dbReference type="GO" id="GO:0005840">
    <property type="term" value="C:ribosome"/>
    <property type="evidence" value="ECO:0007669"/>
    <property type="project" value="TreeGrafter"/>
</dbReference>
<feature type="compositionally biased region" description="Basic residues" evidence="11">
    <location>
        <begin position="564"/>
        <end position="573"/>
    </location>
</feature>
<dbReference type="Gene3D" id="3.30.70.330">
    <property type="match status" value="1"/>
</dbReference>
<dbReference type="PROSITE" id="PS51195">
    <property type="entry name" value="Q_MOTIF"/>
    <property type="match status" value="1"/>
</dbReference>
<evidence type="ECO:0000313" key="15">
    <source>
        <dbReference type="EMBL" id="NYF97261.1"/>
    </source>
</evidence>
<evidence type="ECO:0000256" key="3">
    <source>
        <dbReference type="ARBA" id="ARBA00022801"/>
    </source>
</evidence>
<dbReference type="InterPro" id="IPR001650">
    <property type="entry name" value="Helicase_C-like"/>
</dbReference>
<dbReference type="PROSITE" id="PS51192">
    <property type="entry name" value="HELICASE_ATP_BIND_1"/>
    <property type="match status" value="1"/>
</dbReference>
<evidence type="ECO:0000256" key="10">
    <source>
        <dbReference type="PROSITE-ProRule" id="PRU00552"/>
    </source>
</evidence>
<dbReference type="Pfam" id="PF00271">
    <property type="entry name" value="Helicase_C"/>
    <property type="match status" value="1"/>
</dbReference>
<dbReference type="GO" id="GO:0006401">
    <property type="term" value="P:RNA catabolic process"/>
    <property type="evidence" value="ECO:0007669"/>
    <property type="project" value="UniProtKB-UniRule"/>
</dbReference>
<dbReference type="PROSITE" id="PS00039">
    <property type="entry name" value="DEAD_ATP_HELICASE"/>
    <property type="match status" value="1"/>
</dbReference>
<dbReference type="InterPro" id="IPR014001">
    <property type="entry name" value="Helicase_ATP-bd"/>
</dbReference>
<dbReference type="CDD" id="cd18787">
    <property type="entry name" value="SF2_C_DEAD"/>
    <property type="match status" value="1"/>
</dbReference>
<dbReference type="SUPFAM" id="SSF52540">
    <property type="entry name" value="P-loop containing nucleoside triphosphate hydrolases"/>
    <property type="match status" value="1"/>
</dbReference>
<dbReference type="InterPro" id="IPR027417">
    <property type="entry name" value="P-loop_NTPase"/>
</dbReference>
<dbReference type="HAMAP" id="MF_00964">
    <property type="entry name" value="DEAD_helicase_DeaD"/>
    <property type="match status" value="1"/>
</dbReference>
<feature type="compositionally biased region" description="Basic and acidic residues" evidence="11">
    <location>
        <begin position="551"/>
        <end position="563"/>
    </location>
</feature>
<comment type="similarity">
    <text evidence="9">Belongs to the DEAD box helicase family. DeaD/CsdA subfamily.</text>
</comment>
<feature type="compositionally biased region" description="Basic and acidic residues" evidence="11">
    <location>
        <begin position="448"/>
        <end position="474"/>
    </location>
</feature>
<dbReference type="InterPro" id="IPR057325">
    <property type="entry name" value="DeaD_dimer"/>
</dbReference>
<dbReference type="InterPro" id="IPR034415">
    <property type="entry name" value="CsdA_RRM"/>
</dbReference>
<evidence type="ECO:0000256" key="9">
    <source>
        <dbReference type="HAMAP-Rule" id="MF_00964"/>
    </source>
</evidence>
<feature type="region of interest" description="Disordered" evidence="11">
    <location>
        <begin position="443"/>
        <end position="483"/>
    </location>
</feature>
<dbReference type="EMBL" id="JACCAE010000001">
    <property type="protein sequence ID" value="NYF97261.1"/>
    <property type="molecule type" value="Genomic_DNA"/>
</dbReference>
<evidence type="ECO:0000256" key="6">
    <source>
        <dbReference type="ARBA" id="ARBA00022884"/>
    </source>
</evidence>
<dbReference type="EC" id="3.6.4.13" evidence="9"/>
<comment type="catalytic activity">
    <reaction evidence="8 9">
        <text>ATP + H2O = ADP + phosphate + H(+)</text>
        <dbReference type="Rhea" id="RHEA:13065"/>
        <dbReference type="ChEBI" id="CHEBI:15377"/>
        <dbReference type="ChEBI" id="CHEBI:15378"/>
        <dbReference type="ChEBI" id="CHEBI:30616"/>
        <dbReference type="ChEBI" id="CHEBI:43474"/>
        <dbReference type="ChEBI" id="CHEBI:456216"/>
        <dbReference type="EC" id="3.6.4.13"/>
    </reaction>
</comment>
<evidence type="ECO:0000256" key="2">
    <source>
        <dbReference type="ARBA" id="ARBA00022741"/>
    </source>
</evidence>